<proteinExistence type="predicted"/>
<name>A0A7W9CL57_9CAUL</name>
<accession>A0A7W9CL57</accession>
<evidence type="ECO:0000313" key="2">
    <source>
        <dbReference type="Proteomes" id="UP000545037"/>
    </source>
</evidence>
<keyword evidence="2" id="KW-1185">Reference proteome</keyword>
<comment type="caution">
    <text evidence="1">The sequence shown here is derived from an EMBL/GenBank/DDBJ whole genome shotgun (WGS) entry which is preliminary data.</text>
</comment>
<dbReference type="Proteomes" id="UP000545037">
    <property type="component" value="Unassembled WGS sequence"/>
</dbReference>
<dbReference type="EMBL" id="JACHOR010000007">
    <property type="protein sequence ID" value="MBB5747710.1"/>
    <property type="molecule type" value="Genomic_DNA"/>
</dbReference>
<gene>
    <name evidence="1" type="ORF">GGR13_003343</name>
</gene>
<reference evidence="1 2" key="1">
    <citation type="submission" date="2020-08" db="EMBL/GenBank/DDBJ databases">
        <title>Genomic Encyclopedia of Type Strains, Phase IV (KMG-IV): sequencing the most valuable type-strain genomes for metagenomic binning, comparative biology and taxonomic classification.</title>
        <authorList>
            <person name="Goeker M."/>
        </authorList>
    </citation>
    <scope>NUCLEOTIDE SEQUENCE [LARGE SCALE GENOMIC DNA]</scope>
    <source>
        <strain evidence="1 2">DSM 4737</strain>
    </source>
</reference>
<evidence type="ECO:0000313" key="1">
    <source>
        <dbReference type="EMBL" id="MBB5747710.1"/>
    </source>
</evidence>
<dbReference type="RefSeq" id="WP_183214706.1">
    <property type="nucleotide sequence ID" value="NZ_JACHOR010000007.1"/>
</dbReference>
<protein>
    <submittedName>
        <fullName evidence="1">Uncharacterized protein</fullName>
    </submittedName>
</protein>
<sequence>MMSHHQALLLLGALSEEFDTLADGIETLAGLVAETVRDADDTTRPLAMQQAQAIDEMTQRCRALCDLTDTLSREDPLNDALKAIPLSALADRLSLALRLTRSPTVARPDTGDLMLFD</sequence>
<dbReference type="AlphaFoldDB" id="A0A7W9CL57"/>
<organism evidence="1 2">
    <name type="scientific">Brevundimonas variabilis</name>
    <dbReference type="NCBI Taxonomy" id="74312"/>
    <lineage>
        <taxon>Bacteria</taxon>
        <taxon>Pseudomonadati</taxon>
        <taxon>Pseudomonadota</taxon>
        <taxon>Alphaproteobacteria</taxon>
        <taxon>Caulobacterales</taxon>
        <taxon>Caulobacteraceae</taxon>
        <taxon>Brevundimonas</taxon>
    </lineage>
</organism>